<dbReference type="Proteomes" id="UP001216907">
    <property type="component" value="Unassembled WGS sequence"/>
</dbReference>
<dbReference type="PANTHER" id="PTHR43243:SF4">
    <property type="entry name" value="CATIONIC AMINO ACID TRANSPORTER 4"/>
    <property type="match status" value="1"/>
</dbReference>
<feature type="transmembrane region" description="Helical" evidence="6">
    <location>
        <begin position="212"/>
        <end position="231"/>
    </location>
</feature>
<evidence type="ECO:0000256" key="4">
    <source>
        <dbReference type="ARBA" id="ARBA00022989"/>
    </source>
</evidence>
<dbReference type="PANTHER" id="PTHR43243">
    <property type="entry name" value="INNER MEMBRANE TRANSPORTER YGJI-RELATED"/>
    <property type="match status" value="1"/>
</dbReference>
<sequence length="503" mass="54094">MRWFSSPWFRRKPVSLLIEEMNEEGDRLHRRLGPLALIGLGVGATIGSGLYVSTGLVARDVAGPSIMLSFLVAAVGCGFAALCYSELASMVPVAGSAYTYAYATLGEMLAWIIGWDLILEYAVGSCFVANGWSGYFDSMLRNLFGVHMDPRLLRSPWDFSDDVGFFLNRVTLPNGVEAIAWFNLPAVLITVLITAVLVIGIRESAGLNAAMVLMNVAVILTLIGAGAAYVDPKNWSPFLHEDHGWRGVAMGAAKIFIAYIGFDSISTHAEEARNPSKDMPIGIIGALIVCTVLYVSTAAVLTGMIPYRQLDVSAPLAAAMQAKGLTFAGTMITLGILAGMTSSLLVGNLSQPRVLLAMARDGLLPIRFFGAVHPLFKTPWKSTLLVGFVVAMGGALAPLSFLAELVSIGTLFAFVIVSAAVWILRITDPDLPRPFRAPFVQFVSTMGVLVNGGLMFWLGRDNWIRLLAWLAVGMIIYFGYSRRHSLLNRIPEAVGSTTAPPAA</sequence>
<organism evidence="7 8">
    <name type="scientific">Paludisphaera mucosa</name>
    <dbReference type="NCBI Taxonomy" id="3030827"/>
    <lineage>
        <taxon>Bacteria</taxon>
        <taxon>Pseudomonadati</taxon>
        <taxon>Planctomycetota</taxon>
        <taxon>Planctomycetia</taxon>
        <taxon>Isosphaerales</taxon>
        <taxon>Isosphaeraceae</taxon>
        <taxon>Paludisphaera</taxon>
    </lineage>
</organism>
<evidence type="ECO:0000256" key="2">
    <source>
        <dbReference type="ARBA" id="ARBA00022448"/>
    </source>
</evidence>
<feature type="transmembrane region" description="Helical" evidence="6">
    <location>
        <begin position="325"/>
        <end position="346"/>
    </location>
</feature>
<name>A0ABT6FFK1_9BACT</name>
<feature type="transmembrane region" description="Helical" evidence="6">
    <location>
        <begin position="178"/>
        <end position="200"/>
    </location>
</feature>
<keyword evidence="3 6" id="KW-0812">Transmembrane</keyword>
<feature type="transmembrane region" description="Helical" evidence="6">
    <location>
        <begin position="35"/>
        <end position="54"/>
    </location>
</feature>
<dbReference type="Pfam" id="PF13520">
    <property type="entry name" value="AA_permease_2"/>
    <property type="match status" value="1"/>
</dbReference>
<feature type="transmembrane region" description="Helical" evidence="6">
    <location>
        <begin position="66"/>
        <end position="85"/>
    </location>
</feature>
<reference evidence="7 8" key="1">
    <citation type="submission" date="2023-03" db="EMBL/GenBank/DDBJ databases">
        <title>Paludisphaera mucosa sp. nov. a novel planctomycete from northern fen.</title>
        <authorList>
            <person name="Ivanova A."/>
        </authorList>
    </citation>
    <scope>NUCLEOTIDE SEQUENCE [LARGE SCALE GENOMIC DNA]</scope>
    <source>
        <strain evidence="7 8">Pla2</strain>
    </source>
</reference>
<keyword evidence="4 6" id="KW-1133">Transmembrane helix</keyword>
<feature type="transmembrane region" description="Helical" evidence="6">
    <location>
        <begin position="408"/>
        <end position="427"/>
    </location>
</feature>
<dbReference type="RefSeq" id="WP_277862653.1">
    <property type="nucleotide sequence ID" value="NZ_JARRAG010000002.1"/>
</dbReference>
<dbReference type="InterPro" id="IPR002293">
    <property type="entry name" value="AA/rel_permease1"/>
</dbReference>
<feature type="transmembrane region" description="Helical" evidence="6">
    <location>
        <begin position="383"/>
        <end position="402"/>
    </location>
</feature>
<feature type="transmembrane region" description="Helical" evidence="6">
    <location>
        <begin position="463"/>
        <end position="480"/>
    </location>
</feature>
<keyword evidence="5 6" id="KW-0472">Membrane</keyword>
<evidence type="ECO:0000313" key="7">
    <source>
        <dbReference type="EMBL" id="MDG3006353.1"/>
    </source>
</evidence>
<protein>
    <submittedName>
        <fullName evidence="7">Amino acid permease</fullName>
    </submittedName>
</protein>
<dbReference type="EMBL" id="JARRAG010000002">
    <property type="protein sequence ID" value="MDG3006353.1"/>
    <property type="molecule type" value="Genomic_DNA"/>
</dbReference>
<evidence type="ECO:0000313" key="8">
    <source>
        <dbReference type="Proteomes" id="UP001216907"/>
    </source>
</evidence>
<feature type="transmembrane region" description="Helical" evidence="6">
    <location>
        <begin position="283"/>
        <end position="305"/>
    </location>
</feature>
<feature type="transmembrane region" description="Helical" evidence="6">
    <location>
        <begin position="243"/>
        <end position="262"/>
    </location>
</feature>
<evidence type="ECO:0000256" key="3">
    <source>
        <dbReference type="ARBA" id="ARBA00022692"/>
    </source>
</evidence>
<gene>
    <name evidence="7" type="ORF">PZE19_21490</name>
</gene>
<evidence type="ECO:0000256" key="5">
    <source>
        <dbReference type="ARBA" id="ARBA00023136"/>
    </source>
</evidence>
<dbReference type="Gene3D" id="1.20.1740.10">
    <property type="entry name" value="Amino acid/polyamine transporter I"/>
    <property type="match status" value="1"/>
</dbReference>
<evidence type="ECO:0000256" key="6">
    <source>
        <dbReference type="SAM" id="Phobius"/>
    </source>
</evidence>
<feature type="transmembrane region" description="Helical" evidence="6">
    <location>
        <begin position="97"/>
        <end position="115"/>
    </location>
</feature>
<keyword evidence="2" id="KW-0813">Transport</keyword>
<keyword evidence="8" id="KW-1185">Reference proteome</keyword>
<feature type="transmembrane region" description="Helical" evidence="6">
    <location>
        <begin position="439"/>
        <end position="457"/>
    </location>
</feature>
<evidence type="ECO:0000256" key="1">
    <source>
        <dbReference type="ARBA" id="ARBA00004141"/>
    </source>
</evidence>
<comment type="caution">
    <text evidence="7">The sequence shown here is derived from an EMBL/GenBank/DDBJ whole genome shotgun (WGS) entry which is preliminary data.</text>
</comment>
<comment type="subcellular location">
    <subcellularLocation>
        <location evidence="1">Membrane</location>
        <topology evidence="1">Multi-pass membrane protein</topology>
    </subcellularLocation>
</comment>
<proteinExistence type="predicted"/>
<accession>A0ABT6FFK1</accession>
<dbReference type="PIRSF" id="PIRSF006060">
    <property type="entry name" value="AA_transporter"/>
    <property type="match status" value="1"/>
</dbReference>